<gene>
    <name evidence="1" type="ORF">E5990_00225</name>
</gene>
<accession>A0AC61S8K7</accession>
<comment type="caution">
    <text evidence="1">The sequence shown here is derived from an EMBL/GenBank/DDBJ whole genome shotgun (WGS) entry which is preliminary data.</text>
</comment>
<evidence type="ECO:0000313" key="1">
    <source>
        <dbReference type="EMBL" id="THG55421.1"/>
    </source>
</evidence>
<name>A0AC61S8K7_9BACT</name>
<dbReference type="Proteomes" id="UP000305401">
    <property type="component" value="Unassembled WGS sequence"/>
</dbReference>
<protein>
    <submittedName>
        <fullName evidence="1">Dihydroorotate dehydrogenase electron transfer subunit</fullName>
    </submittedName>
</protein>
<sequence length="258" mass="28201">MKKHILDFEVVENRCIHNLYSLLVVKPADGGKLPEIKAGQFVQVRIDKSKTTFLRRPISVNYVDAGKNELWLLVRKAGDGTQALAQMKPGEVLNLILPLGNYFKAREGESRFLLVGGGVGIAPMLFWGKQLKESGYEPEFLIGARSEADLLELEYLNKIGVVHVSTDDGSAGTPGVVTLNPVLMQKWDRVYCCGPAPMMKAVSALSRNNGVPCDVSLENMMACGLGACLCCVEKTVKGNVCVCTEGPIFNTNELTWHD</sequence>
<evidence type="ECO:0000313" key="2">
    <source>
        <dbReference type="Proteomes" id="UP000305401"/>
    </source>
</evidence>
<organism evidence="1 2">
    <name type="scientific">Muribaculum caecicola</name>
    <dbReference type="NCBI Taxonomy" id="3038144"/>
    <lineage>
        <taxon>Bacteria</taxon>
        <taxon>Pseudomonadati</taxon>
        <taxon>Bacteroidota</taxon>
        <taxon>Bacteroidia</taxon>
        <taxon>Bacteroidales</taxon>
        <taxon>Muribaculaceae</taxon>
        <taxon>Muribaculum</taxon>
    </lineage>
</organism>
<reference evidence="1" key="1">
    <citation type="submission" date="2019-04" db="EMBL/GenBank/DDBJ databases">
        <title>Microbes associate with the intestines of laboratory mice.</title>
        <authorList>
            <person name="Navarre W."/>
            <person name="Wong E."/>
            <person name="Huang K.C."/>
            <person name="Tropini C."/>
            <person name="Ng K."/>
            <person name="Yu B."/>
        </authorList>
    </citation>
    <scope>NUCLEOTIDE SEQUENCE</scope>
    <source>
        <strain evidence="1">NM86_A22</strain>
    </source>
</reference>
<dbReference type="EMBL" id="SSTG01000001">
    <property type="protein sequence ID" value="THG55421.1"/>
    <property type="molecule type" value="Genomic_DNA"/>
</dbReference>
<proteinExistence type="predicted"/>
<keyword evidence="2" id="KW-1185">Reference proteome</keyword>